<dbReference type="InterPro" id="IPR037066">
    <property type="entry name" value="Plug_dom_sf"/>
</dbReference>
<dbReference type="InterPro" id="IPR023996">
    <property type="entry name" value="TonB-dep_OMP_SusC/RagA"/>
</dbReference>
<dbReference type="Proteomes" id="UP001258315">
    <property type="component" value="Unassembled WGS sequence"/>
</dbReference>
<dbReference type="InterPro" id="IPR000531">
    <property type="entry name" value="Beta-barrel_TonB"/>
</dbReference>
<evidence type="ECO:0000259" key="12">
    <source>
        <dbReference type="Pfam" id="PF07715"/>
    </source>
</evidence>
<dbReference type="PROSITE" id="PS52016">
    <property type="entry name" value="TONB_DEPENDENT_REC_3"/>
    <property type="match status" value="1"/>
</dbReference>
<sequence>MKRIFLTLLLFIGLVHCRAQNAVKGIILSSTDSTPVAGATVQIPSTVFRTTTNERGRFTLVYRGLKRFKLSVSSIGFEPVNLPVEALRDTLLFISLQPALNQLEKVVVSTGYQQLPKERATGSFSVVDQKVFNQQVGTDVLSRLEATVNGLTVDRTTSAEPKITIRGLSTIRGPRDPLIVLDNFPYDGDINNINPNDIESVNVLKDAAASSIWGARAGNGVIVINTRKARFNQPISIEFNSNLTIGNKPDLSYVRQMSSSDFIDVEQLLYSKGYYTNWINSTGKRLLSNVVELLTQRDNGLITPAAAESQINLLRTKDIRDDFNRFIYQKSLNQQYALNIKGGEAKMNWSVAGGYDHNTSNLKATYERFSLRTNQNYLPFKNFQLTTGAVFTQSLSSSGRPGYGNITQYGNGFLPYTSLADENGNVVAVPKNVRPSYLQAAGGGKLLDWLYYPLEDYKHNTSRNSIQDVVLNAGLNYKLPLGISADVKYQYERQQSTERGLQDENSYYARNLVNSFTQINSAGTVNYIIPRGGILDLSTSLLQAHNLRGQLNYNRSWKKNEINALIGTEIRRVGRSGNDSRLYGYDDNILSFGNVDYRNPYPNFISGNTSYIENRSGINETQTNFVSSYVNAAYSYDQKYIISGSARRDASNLFGLKTNDQWNPFASIGLAWVISNEKFYHGSSIPYLKIRGTYGFSGNINPAMSAVTTVEYHTTSPFTNSPIARFINYYNPELRWETSKMLNLGIDFKAFGNRLNGSFEYYTKNGTNLFGTAVIDYTTGIGRTVIKNVASMKGKGFDLELRGVILQRKFNWQSALNLSYYKDQVTDYYLSSQQGSNFVGNIAISGIVGKPVYSLLAYQWAGLDPANGDPRGYVNGEISKDYVALTGSGTTQNDLAYFGSAIPTVFGSFLHSFSFKKVTLNVNAVYKLGYYFRRSTIDYDGLFSSWTGGHSDFSLRWQKPGDEAHTDIPSLVFPSSIPRSSFYQNASPFVEKADHIRIQYVNLSYELDGQIIRRLPVKRLQLYFNINNLGIIWRANKLGLDPDYASSLSYLVPPKSYSFGLRATFN</sequence>
<evidence type="ECO:0000256" key="5">
    <source>
        <dbReference type="ARBA" id="ARBA00023077"/>
    </source>
</evidence>
<reference evidence="14" key="1">
    <citation type="submission" date="2023-07" db="EMBL/GenBank/DDBJ databases">
        <title>Functional and genomic diversity of the sorghum phyllosphere microbiome.</title>
        <authorList>
            <person name="Shade A."/>
        </authorList>
    </citation>
    <scope>NUCLEOTIDE SEQUENCE [LARGE SCALE GENOMIC DNA]</scope>
    <source>
        <strain evidence="14">SORGH_AS_0422</strain>
    </source>
</reference>
<dbReference type="NCBIfam" id="TIGR04057">
    <property type="entry name" value="SusC_RagA_signa"/>
    <property type="match status" value="1"/>
</dbReference>
<evidence type="ECO:0000256" key="10">
    <source>
        <dbReference type="SAM" id="SignalP"/>
    </source>
</evidence>
<evidence type="ECO:0000256" key="3">
    <source>
        <dbReference type="ARBA" id="ARBA00022452"/>
    </source>
</evidence>
<keyword evidence="10" id="KW-0732">Signal</keyword>
<accession>A0ABU3GN87</accession>
<dbReference type="InterPro" id="IPR023997">
    <property type="entry name" value="TonB-dep_OMP_SusC/RagA_CS"/>
</dbReference>
<dbReference type="Gene3D" id="2.60.40.1120">
    <property type="entry name" value="Carboxypeptidase-like, regulatory domain"/>
    <property type="match status" value="1"/>
</dbReference>
<evidence type="ECO:0000256" key="6">
    <source>
        <dbReference type="ARBA" id="ARBA00023136"/>
    </source>
</evidence>
<evidence type="ECO:0000256" key="2">
    <source>
        <dbReference type="ARBA" id="ARBA00022448"/>
    </source>
</evidence>
<evidence type="ECO:0000256" key="1">
    <source>
        <dbReference type="ARBA" id="ARBA00004571"/>
    </source>
</evidence>
<dbReference type="Pfam" id="PF07715">
    <property type="entry name" value="Plug"/>
    <property type="match status" value="1"/>
</dbReference>
<keyword evidence="2 8" id="KW-0813">Transport</keyword>
<evidence type="ECO:0000256" key="8">
    <source>
        <dbReference type="PROSITE-ProRule" id="PRU01360"/>
    </source>
</evidence>
<proteinExistence type="inferred from homology"/>
<dbReference type="InterPro" id="IPR012910">
    <property type="entry name" value="Plug_dom"/>
</dbReference>
<dbReference type="Gene3D" id="2.40.170.20">
    <property type="entry name" value="TonB-dependent receptor, beta-barrel domain"/>
    <property type="match status" value="1"/>
</dbReference>
<dbReference type="InterPro" id="IPR008969">
    <property type="entry name" value="CarboxyPept-like_regulatory"/>
</dbReference>
<dbReference type="InterPro" id="IPR036942">
    <property type="entry name" value="Beta-barrel_TonB_sf"/>
</dbReference>
<keyword evidence="6 8" id="KW-0472">Membrane</keyword>
<evidence type="ECO:0000256" key="9">
    <source>
        <dbReference type="RuleBase" id="RU003357"/>
    </source>
</evidence>
<organism evidence="13 14">
    <name type="scientific">Mucilaginibacter terrae</name>
    <dbReference type="NCBI Taxonomy" id="1955052"/>
    <lineage>
        <taxon>Bacteria</taxon>
        <taxon>Pseudomonadati</taxon>
        <taxon>Bacteroidota</taxon>
        <taxon>Sphingobacteriia</taxon>
        <taxon>Sphingobacteriales</taxon>
        <taxon>Sphingobacteriaceae</taxon>
        <taxon>Mucilaginibacter</taxon>
    </lineage>
</organism>
<keyword evidence="5 9" id="KW-0798">TonB box</keyword>
<evidence type="ECO:0000313" key="13">
    <source>
        <dbReference type="EMBL" id="MDT3401254.1"/>
    </source>
</evidence>
<dbReference type="NCBIfam" id="TIGR04056">
    <property type="entry name" value="OMP_RagA_SusC"/>
    <property type="match status" value="1"/>
</dbReference>
<dbReference type="InterPro" id="IPR039426">
    <property type="entry name" value="TonB-dep_rcpt-like"/>
</dbReference>
<evidence type="ECO:0000313" key="14">
    <source>
        <dbReference type="Proteomes" id="UP001258315"/>
    </source>
</evidence>
<keyword evidence="3 8" id="KW-1134">Transmembrane beta strand</keyword>
<keyword evidence="4 8" id="KW-0812">Transmembrane</keyword>
<feature type="domain" description="TonB-dependent receptor-like beta-barrel" evidence="11">
    <location>
        <begin position="456"/>
        <end position="841"/>
    </location>
</feature>
<comment type="similarity">
    <text evidence="8 9">Belongs to the TonB-dependent receptor family.</text>
</comment>
<keyword evidence="14" id="KW-1185">Reference proteome</keyword>
<comment type="caution">
    <text evidence="13">The sequence shown here is derived from an EMBL/GenBank/DDBJ whole genome shotgun (WGS) entry which is preliminary data.</text>
</comment>
<comment type="subcellular location">
    <subcellularLocation>
        <location evidence="1 8">Cell outer membrane</location>
        <topology evidence="1 8">Multi-pass membrane protein</topology>
    </subcellularLocation>
</comment>
<feature type="chain" id="PRO_5046000338" evidence="10">
    <location>
        <begin position="22"/>
        <end position="1066"/>
    </location>
</feature>
<feature type="domain" description="TonB-dependent receptor plug" evidence="12">
    <location>
        <begin position="117"/>
        <end position="221"/>
    </location>
</feature>
<dbReference type="EMBL" id="JAVLVU010000001">
    <property type="protein sequence ID" value="MDT3401254.1"/>
    <property type="molecule type" value="Genomic_DNA"/>
</dbReference>
<name>A0ABU3GN87_9SPHI</name>
<dbReference type="Gene3D" id="2.170.130.10">
    <property type="entry name" value="TonB-dependent receptor, plug domain"/>
    <property type="match status" value="1"/>
</dbReference>
<keyword evidence="7 8" id="KW-0998">Cell outer membrane</keyword>
<gene>
    <name evidence="13" type="ORF">QE417_000326</name>
</gene>
<feature type="signal peptide" evidence="10">
    <location>
        <begin position="1"/>
        <end position="21"/>
    </location>
</feature>
<dbReference type="Pfam" id="PF00593">
    <property type="entry name" value="TonB_dep_Rec_b-barrel"/>
    <property type="match status" value="1"/>
</dbReference>
<protein>
    <submittedName>
        <fullName evidence="13">TonB-linked SusC/RagA family outer membrane protein</fullName>
    </submittedName>
</protein>
<dbReference type="SUPFAM" id="SSF49464">
    <property type="entry name" value="Carboxypeptidase regulatory domain-like"/>
    <property type="match status" value="1"/>
</dbReference>
<dbReference type="SUPFAM" id="SSF56935">
    <property type="entry name" value="Porins"/>
    <property type="match status" value="1"/>
</dbReference>
<evidence type="ECO:0000259" key="11">
    <source>
        <dbReference type="Pfam" id="PF00593"/>
    </source>
</evidence>
<evidence type="ECO:0000256" key="7">
    <source>
        <dbReference type="ARBA" id="ARBA00023237"/>
    </source>
</evidence>
<dbReference type="Pfam" id="PF13715">
    <property type="entry name" value="CarbopepD_reg_2"/>
    <property type="match status" value="1"/>
</dbReference>
<evidence type="ECO:0000256" key="4">
    <source>
        <dbReference type="ARBA" id="ARBA00022692"/>
    </source>
</evidence>